<name>A0A9X0UP20_VIBME</name>
<organism evidence="2 3">
    <name type="scientific">Vibrio metschnikovii</name>
    <dbReference type="NCBI Taxonomy" id="28172"/>
    <lineage>
        <taxon>Bacteria</taxon>
        <taxon>Pseudomonadati</taxon>
        <taxon>Pseudomonadota</taxon>
        <taxon>Gammaproteobacteria</taxon>
        <taxon>Vibrionales</taxon>
        <taxon>Vibrionaceae</taxon>
        <taxon>Vibrio</taxon>
    </lineage>
</organism>
<dbReference type="EMBL" id="JACRUP010000015">
    <property type="protein sequence ID" value="MBC5852573.1"/>
    <property type="molecule type" value="Genomic_DNA"/>
</dbReference>
<evidence type="ECO:0000313" key="2">
    <source>
        <dbReference type="EMBL" id="MBC5852573.1"/>
    </source>
</evidence>
<evidence type="ECO:0000259" key="1">
    <source>
        <dbReference type="PROSITE" id="PS51782"/>
    </source>
</evidence>
<keyword evidence="3" id="KW-1185">Reference proteome</keyword>
<proteinExistence type="predicted"/>
<dbReference type="SMART" id="SM00257">
    <property type="entry name" value="LysM"/>
    <property type="match status" value="1"/>
</dbReference>
<dbReference type="PROSITE" id="PS51782">
    <property type="entry name" value="LYSM"/>
    <property type="match status" value="1"/>
</dbReference>
<accession>A0A9X0UP20</accession>
<evidence type="ECO:0000313" key="3">
    <source>
        <dbReference type="Proteomes" id="UP000615796"/>
    </source>
</evidence>
<dbReference type="Proteomes" id="UP000615796">
    <property type="component" value="Unassembled WGS sequence"/>
</dbReference>
<feature type="domain" description="LysM" evidence="1">
    <location>
        <begin position="44"/>
        <end position="92"/>
    </location>
</feature>
<dbReference type="InterPro" id="IPR036779">
    <property type="entry name" value="LysM_dom_sf"/>
</dbReference>
<dbReference type="PANTHER" id="PTHR34700:SF4">
    <property type="entry name" value="PHAGE-LIKE ELEMENT PBSX PROTEIN XKDP"/>
    <property type="match status" value="1"/>
</dbReference>
<reference evidence="2" key="1">
    <citation type="submission" date="2020-08" db="EMBL/GenBank/DDBJ databases">
        <title>Genome Sequencing and Pan-Genome Analysis of Migratory bird Vibrio Strains, Inner Mongolia.</title>
        <authorList>
            <person name="Zheng L."/>
        </authorList>
    </citation>
    <scope>NUCLEOTIDE SEQUENCE</scope>
    <source>
        <strain evidence="2">M13F</strain>
    </source>
</reference>
<comment type="caution">
    <text evidence="2">The sequence shown here is derived from an EMBL/GenBank/DDBJ whole genome shotgun (WGS) entry which is preliminary data.</text>
</comment>
<dbReference type="CDD" id="cd00118">
    <property type="entry name" value="LysM"/>
    <property type="match status" value="1"/>
</dbReference>
<dbReference type="InterPro" id="IPR052196">
    <property type="entry name" value="Bact_Kbp"/>
</dbReference>
<dbReference type="PANTHER" id="PTHR34700">
    <property type="entry name" value="POTASSIUM BINDING PROTEIN KBP"/>
    <property type="match status" value="1"/>
</dbReference>
<dbReference type="AlphaFoldDB" id="A0A9X0UP20"/>
<dbReference type="Pfam" id="PF01476">
    <property type="entry name" value="LysM"/>
    <property type="match status" value="1"/>
</dbReference>
<protein>
    <submittedName>
        <fullName evidence="2">LysM peptidoglycan-binding domain-containing protein</fullName>
    </submittedName>
</protein>
<dbReference type="RefSeq" id="WP_187026927.1">
    <property type="nucleotide sequence ID" value="NZ_JACRUP010000015.1"/>
</dbReference>
<dbReference type="InterPro" id="IPR018392">
    <property type="entry name" value="LysM"/>
</dbReference>
<dbReference type="SUPFAM" id="SSF54106">
    <property type="entry name" value="LysM domain"/>
    <property type="match status" value="1"/>
</dbReference>
<gene>
    <name evidence="2" type="ORF">H8Q88_16850</name>
</gene>
<sequence>MTVLMTQYRSLWLRFSVLGLAIVCLSINALASPAPLSIKDSAPRTYTVVKGDTLWDISALYLDSPWLWPRLWQANPEINNPHLIYPGDQLTLIWRDGQPTLSLKPMIKLSPQARVLEKPPLTTVEEALLLPYLLADRLIPSQELNDQLRILGSNQGKQYLSQPDALYLEGQHEAQHWGIYRPMNEFQRANHSMRALRRLATAHQVESTPSMTTLAIDELNQEIRANDIALPEISLESLPLSTTFFPRPAPHDARPRLLGTLEGSQYAAKHHVVVIDHGQQEGLEQGSMFELYQVGQTVYQKGGQYSDIAQRASKAITLPAKKIGILMVIRPYPTMSLALITSSQAAIDNQVLILPPEVSDTATSTFSSLHP</sequence>
<dbReference type="Gene3D" id="3.10.350.10">
    <property type="entry name" value="LysM domain"/>
    <property type="match status" value="1"/>
</dbReference>